<evidence type="ECO:0000313" key="6">
    <source>
        <dbReference type="Proteomes" id="UP000198852"/>
    </source>
</evidence>
<proteinExistence type="predicted"/>
<dbReference type="Proteomes" id="UP000198852">
    <property type="component" value="Unassembled WGS sequence"/>
</dbReference>
<evidence type="ECO:0000259" key="4">
    <source>
        <dbReference type="Pfam" id="PF11887"/>
    </source>
</evidence>
<dbReference type="PANTHER" id="PTHR33371:SF15">
    <property type="entry name" value="LIPOPROTEIN LPRN"/>
    <property type="match status" value="1"/>
</dbReference>
<dbReference type="PROSITE" id="PS51257">
    <property type="entry name" value="PROKAR_LIPOPROTEIN"/>
    <property type="match status" value="1"/>
</dbReference>
<dbReference type="PANTHER" id="PTHR33371">
    <property type="entry name" value="INTERMEMBRANE PHOSPHOLIPID TRANSPORT SYSTEM BINDING PROTEIN MLAD-RELATED"/>
    <property type="match status" value="1"/>
</dbReference>
<accession>A0A1I6S4H2</accession>
<gene>
    <name evidence="5" type="ORF">SAMN05660874_02880</name>
</gene>
<reference evidence="6" key="1">
    <citation type="submission" date="2016-10" db="EMBL/GenBank/DDBJ databases">
        <authorList>
            <person name="Varghese N."/>
            <person name="Submissions S."/>
        </authorList>
    </citation>
    <scope>NUCLEOTIDE SEQUENCE [LARGE SCALE GENOMIC DNA]</scope>
    <source>
        <strain evidence="6">DSM 44771</strain>
    </source>
</reference>
<feature type="domain" description="Mce/MlaD" evidence="3">
    <location>
        <begin position="37"/>
        <end position="109"/>
    </location>
</feature>
<dbReference type="STRING" id="95161.SAMN05660874_02880"/>
<dbReference type="AlphaFoldDB" id="A0A1I6S4H2"/>
<dbReference type="InterPro" id="IPR052336">
    <property type="entry name" value="MlaD_Phospholipid_Transporter"/>
</dbReference>
<keyword evidence="6" id="KW-1185">Reference proteome</keyword>
<dbReference type="Pfam" id="PF11887">
    <property type="entry name" value="Mce4_CUP1"/>
    <property type="match status" value="1"/>
</dbReference>
<feature type="signal peptide" evidence="2">
    <location>
        <begin position="1"/>
        <end position="21"/>
    </location>
</feature>
<dbReference type="EMBL" id="FOZX01000004">
    <property type="protein sequence ID" value="SFS71841.1"/>
    <property type="molecule type" value="Genomic_DNA"/>
</dbReference>
<evidence type="ECO:0000313" key="5">
    <source>
        <dbReference type="EMBL" id="SFS71841.1"/>
    </source>
</evidence>
<feature type="compositionally biased region" description="Pro residues" evidence="1">
    <location>
        <begin position="357"/>
        <end position="374"/>
    </location>
</feature>
<feature type="domain" description="Mammalian cell entry C-terminal" evidence="4">
    <location>
        <begin position="117"/>
        <end position="288"/>
    </location>
</feature>
<dbReference type="InterPro" id="IPR005693">
    <property type="entry name" value="Mce"/>
</dbReference>
<evidence type="ECO:0000259" key="3">
    <source>
        <dbReference type="Pfam" id="PF02470"/>
    </source>
</evidence>
<sequence>MRGLALLLISCLLAGCAVDSAQLVPLPGGPGSGTDARRVVVRFADVANLVPRSEVKVDDVTVGAVRRIGLHGWQAEVEIGLDPGVVLPANAVANVGQKSLLGAQYVELAAPPDPVGRLADGAVIPAERTNRYPGTEELLAALSLWLNGGGLRQVRVITDELNRALGGNEQQTRDLIHQLDALARSADEQKAQIVRSIEAVDGLAARLRANSQRLGHAVDELGPGIRVLNEQRDSLRSALEASSRLGAVGGEVLDRSRDDLLSVVDDLRPSLQQLVAAGDDVPKSLDTLGTLLFPLSTYKKVVRGDFLNLAVTLDLSTPGLESGLLAGTPAETVFDAARTALQATDPIRGPLGIGSPIEPPPDSPPPENPPPDPAIPLLGDLLGGN</sequence>
<dbReference type="RefSeq" id="WP_093417533.1">
    <property type="nucleotide sequence ID" value="NZ_FOZX01000004.1"/>
</dbReference>
<dbReference type="InterPro" id="IPR003399">
    <property type="entry name" value="Mce/MlaD"/>
</dbReference>
<dbReference type="Pfam" id="PF02470">
    <property type="entry name" value="MlaD"/>
    <property type="match status" value="1"/>
</dbReference>
<keyword evidence="2" id="KW-0732">Signal</keyword>
<feature type="region of interest" description="Disordered" evidence="1">
    <location>
        <begin position="345"/>
        <end position="385"/>
    </location>
</feature>
<evidence type="ECO:0000256" key="2">
    <source>
        <dbReference type="SAM" id="SignalP"/>
    </source>
</evidence>
<feature type="chain" id="PRO_5011705583" evidence="2">
    <location>
        <begin position="22"/>
        <end position="385"/>
    </location>
</feature>
<dbReference type="InterPro" id="IPR024516">
    <property type="entry name" value="Mce_C"/>
</dbReference>
<dbReference type="NCBIfam" id="TIGR00996">
    <property type="entry name" value="Mtu_fam_mce"/>
    <property type="match status" value="1"/>
</dbReference>
<dbReference type="OrthoDB" id="9774928at2"/>
<name>A0A1I6S4H2_9PSEU</name>
<evidence type="ECO:0000256" key="1">
    <source>
        <dbReference type="SAM" id="MobiDB-lite"/>
    </source>
</evidence>
<protein>
    <submittedName>
        <fullName evidence="5">Phospholipid/cholesterol/gamma-HCH transport system substrate-binding protein</fullName>
    </submittedName>
</protein>
<dbReference type="GO" id="GO:0005576">
    <property type="term" value="C:extracellular region"/>
    <property type="evidence" value="ECO:0007669"/>
    <property type="project" value="TreeGrafter"/>
</dbReference>
<organism evidence="5 6">
    <name type="scientific">Saccharopolyspora flava</name>
    <dbReference type="NCBI Taxonomy" id="95161"/>
    <lineage>
        <taxon>Bacteria</taxon>
        <taxon>Bacillati</taxon>
        <taxon>Actinomycetota</taxon>
        <taxon>Actinomycetes</taxon>
        <taxon>Pseudonocardiales</taxon>
        <taxon>Pseudonocardiaceae</taxon>
        <taxon>Saccharopolyspora</taxon>
    </lineage>
</organism>